<keyword evidence="2" id="KW-1185">Reference proteome</keyword>
<evidence type="ECO:0000313" key="2">
    <source>
        <dbReference type="Proteomes" id="UP001143910"/>
    </source>
</evidence>
<dbReference type="EMBL" id="JANJQO010000182">
    <property type="protein sequence ID" value="KAJ2980659.1"/>
    <property type="molecule type" value="Genomic_DNA"/>
</dbReference>
<evidence type="ECO:0000313" key="1">
    <source>
        <dbReference type="EMBL" id="KAJ2980659.1"/>
    </source>
</evidence>
<dbReference type="Proteomes" id="UP001143910">
    <property type="component" value="Unassembled WGS sequence"/>
</dbReference>
<name>A0ACC1NP29_9HYPO</name>
<protein>
    <submittedName>
        <fullName evidence="1">Uncharacterized protein</fullName>
    </submittedName>
</protein>
<reference evidence="1" key="1">
    <citation type="submission" date="2022-08" db="EMBL/GenBank/DDBJ databases">
        <title>Genome Sequence of Lecanicillium fungicola.</title>
        <authorList>
            <person name="Buettner E."/>
        </authorList>
    </citation>
    <scope>NUCLEOTIDE SEQUENCE</scope>
    <source>
        <strain evidence="1">Babe33</strain>
    </source>
</reference>
<gene>
    <name evidence="1" type="ORF">NQ176_g2509</name>
</gene>
<sequence>MTKTIIRTVGVAGASGAVGRMVVEQLLRLRESVESVVRLSRRNDVLQSPGKLALHERSVYRHIDYANVASLQSSFDGLDVLIFPGSDGDPEQVLAHHINVIQVAVDCKVGCFIYLSTLGADRNSPFPYARVHGETERMLKAAANEKHMRIHILRASIFTEFFLETFIEPVISTGILRLPIPCGKISFVSKVDVAAALAGATVSTLEVDDQEQFSDLTGPAALSLSEFCSLFDVETKGRRNSQLEFAEMSEPTYREQLSRQGYEPWLIEAFATMLSFSIPGNYFAVVSGDIKTLSGEQPCSVAEVVAKTMPARRASG</sequence>
<organism evidence="1 2">
    <name type="scientific">Zarea fungicola</name>
    <dbReference type="NCBI Taxonomy" id="93591"/>
    <lineage>
        <taxon>Eukaryota</taxon>
        <taxon>Fungi</taxon>
        <taxon>Dikarya</taxon>
        <taxon>Ascomycota</taxon>
        <taxon>Pezizomycotina</taxon>
        <taxon>Sordariomycetes</taxon>
        <taxon>Hypocreomycetidae</taxon>
        <taxon>Hypocreales</taxon>
        <taxon>Cordycipitaceae</taxon>
        <taxon>Zarea</taxon>
    </lineage>
</organism>
<accession>A0ACC1NP29</accession>
<comment type="caution">
    <text evidence="1">The sequence shown here is derived from an EMBL/GenBank/DDBJ whole genome shotgun (WGS) entry which is preliminary data.</text>
</comment>
<proteinExistence type="predicted"/>